<accession>A0A8S2VAR3</accession>
<dbReference type="GO" id="GO:0007165">
    <property type="term" value="P:signal transduction"/>
    <property type="evidence" value="ECO:0007669"/>
    <property type="project" value="InterPro"/>
</dbReference>
<dbReference type="EMBL" id="CAJOBI010002128">
    <property type="protein sequence ID" value="CAF3915593.1"/>
    <property type="molecule type" value="Genomic_DNA"/>
</dbReference>
<name>A0A8S2VAR3_9BILA</name>
<organism evidence="4 5">
    <name type="scientific">Rotaria magnacalcarata</name>
    <dbReference type="NCBI Taxonomy" id="392030"/>
    <lineage>
        <taxon>Eukaryota</taxon>
        <taxon>Metazoa</taxon>
        <taxon>Spiralia</taxon>
        <taxon>Gnathifera</taxon>
        <taxon>Rotifera</taxon>
        <taxon>Eurotatoria</taxon>
        <taxon>Bdelloidea</taxon>
        <taxon>Philodinida</taxon>
        <taxon>Philodinidae</taxon>
        <taxon>Rotaria</taxon>
    </lineage>
</organism>
<evidence type="ECO:0000256" key="1">
    <source>
        <dbReference type="SAM" id="Coils"/>
    </source>
</evidence>
<feature type="coiled-coil region" evidence="1">
    <location>
        <begin position="197"/>
        <end position="238"/>
    </location>
</feature>
<protein>
    <recommendedName>
        <fullName evidence="2">Death domain-containing protein</fullName>
    </recommendedName>
</protein>
<dbReference type="Proteomes" id="UP000676336">
    <property type="component" value="Unassembled WGS sequence"/>
</dbReference>
<dbReference type="InterPro" id="IPR011029">
    <property type="entry name" value="DEATH-like_dom_sf"/>
</dbReference>
<feature type="domain" description="Death" evidence="2">
    <location>
        <begin position="308"/>
        <end position="401"/>
    </location>
</feature>
<sequence length="469" mass="55841">DQYVETAYTYEKSRWLHIFHVNKSLKILREMQQRVEDSKGIVLSSLSRECQELAVRCDCTSLSYVFALPESYIEARRAVVALRTWLLDDTKYTSFIQTSLKVLDEKYAEAKKMFEIGKAHLSQAEHRANSFRIQLSKVEQENETNEKKVDELGVRLENKERDYLSKRLTYEVYEDQLKKMLKEADNRDDTLNNHLTIERFQQEIRQFSKELPKLKAQMEALQGRLEFFKQRKQELLALRAECRKMDHELQLAFEDKILKENELNRVINCRQTIRNIYKCRATNDLPQKIFYSLPVKSKLPGESTNDDLSKAIRIVAKYIGRDWSRLYWNLPFYPMRGKEEVSKDINSIDDKYHRGDVFRDQAIDSLGKWRRFHTRAKLDDLMQGLRSINRLDILQIIDRRIIKPKHSMNDDQEEIDPRKREIEDLNRKLNRLFEKIHTGAITTHETYVYSKIGLDPLQPVRKHRPLVMH</sequence>
<proteinExistence type="predicted"/>
<evidence type="ECO:0000259" key="2">
    <source>
        <dbReference type="PROSITE" id="PS50017"/>
    </source>
</evidence>
<evidence type="ECO:0000313" key="3">
    <source>
        <dbReference type="EMBL" id="CAF3915593.1"/>
    </source>
</evidence>
<dbReference type="CDD" id="cd01670">
    <property type="entry name" value="Death"/>
    <property type="match status" value="1"/>
</dbReference>
<keyword evidence="1" id="KW-0175">Coiled coil</keyword>
<evidence type="ECO:0000313" key="4">
    <source>
        <dbReference type="EMBL" id="CAF4389074.1"/>
    </source>
</evidence>
<reference evidence="4" key="1">
    <citation type="submission" date="2021-02" db="EMBL/GenBank/DDBJ databases">
        <authorList>
            <person name="Nowell W R."/>
        </authorList>
    </citation>
    <scope>NUCLEOTIDE SEQUENCE</scope>
</reference>
<feature type="coiled-coil region" evidence="1">
    <location>
        <begin position="121"/>
        <end position="162"/>
    </location>
</feature>
<dbReference type="PROSITE" id="PS50017">
    <property type="entry name" value="DEATH_DOMAIN"/>
    <property type="match status" value="1"/>
</dbReference>
<dbReference type="Gene3D" id="1.10.533.10">
    <property type="entry name" value="Death Domain, Fas"/>
    <property type="match status" value="1"/>
</dbReference>
<dbReference type="Proteomes" id="UP000681720">
    <property type="component" value="Unassembled WGS sequence"/>
</dbReference>
<dbReference type="InterPro" id="IPR000488">
    <property type="entry name" value="Death_dom"/>
</dbReference>
<dbReference type="EMBL" id="CAJOBJ010054363">
    <property type="protein sequence ID" value="CAF4389074.1"/>
    <property type="molecule type" value="Genomic_DNA"/>
</dbReference>
<dbReference type="SUPFAM" id="SSF47986">
    <property type="entry name" value="DEATH domain"/>
    <property type="match status" value="1"/>
</dbReference>
<feature type="non-terminal residue" evidence="4">
    <location>
        <position position="1"/>
    </location>
</feature>
<gene>
    <name evidence="4" type="ORF">GIL414_LOCUS29643</name>
    <name evidence="3" type="ORF">SMN809_LOCUS7392</name>
</gene>
<evidence type="ECO:0000313" key="5">
    <source>
        <dbReference type="Proteomes" id="UP000681720"/>
    </source>
</evidence>
<dbReference type="AlphaFoldDB" id="A0A8S2VAR3"/>
<comment type="caution">
    <text evidence="4">The sequence shown here is derived from an EMBL/GenBank/DDBJ whole genome shotgun (WGS) entry which is preliminary data.</text>
</comment>